<evidence type="ECO:0000256" key="9">
    <source>
        <dbReference type="SAM" id="Phobius"/>
    </source>
</evidence>
<feature type="compositionally biased region" description="Basic residues" evidence="8">
    <location>
        <begin position="281"/>
        <end position="297"/>
    </location>
</feature>
<feature type="region of interest" description="Disordered" evidence="8">
    <location>
        <begin position="174"/>
        <end position="214"/>
    </location>
</feature>
<sequence length="560" mass="58513">MVAGPHKIGDYMTETDFYGDYARGARMVQQGRIVPARYGVVGPVYEVTLALAGFIVRDLFLAAQLLSVAAMTGALLAWFFLLRRRVGARVALLGVLFTATNAHFFHYGYAATTDALALMLQAGALYLLLASRGPRAMPGAGLLAAVAFLTRYNAIYLLPAGLIAALGGATGAAAGGATPQTRKPAHERAATGVPRAAAHAARGGPSPASGARSARVRGRLLRAGRAVGALLARPRRRLLVPASPQHRIRSVRTRQRHPVGHLSERAPAPVQVAHGRDPSRPRRGLRSHAVQRGRSHAARCPERARLAGRDGRHPRRRAGGAGRDAAPAVAVGCGRGAALPHAGSDVSFRALLGGARARLRDASRDRLRLAAAGARARTAGALLAQAGARCDPARLRGPAVGRGPGARDRSAPGRGAGMRGDAAGAQAARRPADRAQVARRLSRRRRGPAVPVRRLAARSGALRAREPRAVALLLVAGSGDAPKVLSSARHHRRGARAHAAARHVPAPGGAVRDRPRFREDSGLVRERHAEGASLTARAAPGRGRRPQDSPGLRHGLGAAG</sequence>
<evidence type="ECO:0000256" key="3">
    <source>
        <dbReference type="ARBA" id="ARBA00022676"/>
    </source>
</evidence>
<dbReference type="GO" id="GO:0005886">
    <property type="term" value="C:plasma membrane"/>
    <property type="evidence" value="ECO:0007669"/>
    <property type="project" value="UniProtKB-SubCell"/>
</dbReference>
<feature type="domain" description="Glycosyltransferase RgtA/B/C/D-like" evidence="10">
    <location>
        <begin position="43"/>
        <end position="167"/>
    </location>
</feature>
<dbReference type="GO" id="GO:0016763">
    <property type="term" value="F:pentosyltransferase activity"/>
    <property type="evidence" value="ECO:0007669"/>
    <property type="project" value="TreeGrafter"/>
</dbReference>
<keyword evidence="7 9" id="KW-0472">Membrane</keyword>
<evidence type="ECO:0000313" key="12">
    <source>
        <dbReference type="Proteomes" id="UP000317716"/>
    </source>
</evidence>
<keyword evidence="3" id="KW-0328">Glycosyltransferase</keyword>
<feature type="region of interest" description="Disordered" evidence="8">
    <location>
        <begin position="492"/>
        <end position="560"/>
    </location>
</feature>
<keyword evidence="4 11" id="KW-0808">Transferase</keyword>
<reference evidence="11 12" key="1">
    <citation type="journal article" date="2019" name="Nat. Microbiol.">
        <title>Mediterranean grassland soil C-N compound turnover is dependent on rainfall and depth, and is mediated by genomically divergent microorganisms.</title>
        <authorList>
            <person name="Diamond S."/>
            <person name="Andeer P.F."/>
            <person name="Li Z."/>
            <person name="Crits-Christoph A."/>
            <person name="Burstein D."/>
            <person name="Anantharaman K."/>
            <person name="Lane K.R."/>
            <person name="Thomas B.C."/>
            <person name="Pan C."/>
            <person name="Northen T.R."/>
            <person name="Banfield J.F."/>
        </authorList>
    </citation>
    <scope>NUCLEOTIDE SEQUENCE [LARGE SCALE GENOMIC DNA]</scope>
    <source>
        <strain evidence="11">WS_2</strain>
    </source>
</reference>
<dbReference type="Proteomes" id="UP000317716">
    <property type="component" value="Unassembled WGS sequence"/>
</dbReference>
<feature type="compositionally biased region" description="Basic and acidic residues" evidence="8">
    <location>
        <begin position="511"/>
        <end position="530"/>
    </location>
</feature>
<dbReference type="Pfam" id="PF13231">
    <property type="entry name" value="PMT_2"/>
    <property type="match status" value="1"/>
</dbReference>
<dbReference type="PANTHER" id="PTHR33908:SF11">
    <property type="entry name" value="MEMBRANE PROTEIN"/>
    <property type="match status" value="1"/>
</dbReference>
<feature type="compositionally biased region" description="Low complexity" evidence="8">
    <location>
        <begin position="419"/>
        <end position="439"/>
    </location>
</feature>
<evidence type="ECO:0000259" key="10">
    <source>
        <dbReference type="Pfam" id="PF13231"/>
    </source>
</evidence>
<feature type="compositionally biased region" description="Basic and acidic residues" evidence="8">
    <location>
        <begin position="299"/>
        <end position="311"/>
    </location>
</feature>
<feature type="compositionally biased region" description="Basic residues" evidence="8">
    <location>
        <begin position="492"/>
        <end position="501"/>
    </location>
</feature>
<comment type="subcellular location">
    <subcellularLocation>
        <location evidence="1">Cell membrane</location>
        <topology evidence="1">Multi-pass membrane protein</topology>
    </subcellularLocation>
</comment>
<feature type="compositionally biased region" description="Basic residues" evidence="8">
    <location>
        <begin position="246"/>
        <end position="259"/>
    </location>
</feature>
<evidence type="ECO:0000256" key="2">
    <source>
        <dbReference type="ARBA" id="ARBA00022475"/>
    </source>
</evidence>
<evidence type="ECO:0000256" key="5">
    <source>
        <dbReference type="ARBA" id="ARBA00022692"/>
    </source>
</evidence>
<evidence type="ECO:0000256" key="7">
    <source>
        <dbReference type="ARBA" id="ARBA00023136"/>
    </source>
</evidence>
<dbReference type="PANTHER" id="PTHR33908">
    <property type="entry name" value="MANNOSYLTRANSFERASE YKCB-RELATED"/>
    <property type="match status" value="1"/>
</dbReference>
<dbReference type="AlphaFoldDB" id="A0A538TB26"/>
<comment type="caution">
    <text evidence="11">The sequence shown here is derived from an EMBL/GenBank/DDBJ whole genome shotgun (WGS) entry which is preliminary data.</text>
</comment>
<protein>
    <submittedName>
        <fullName evidence="11">Glycosyltransferase family 39 protein</fullName>
    </submittedName>
</protein>
<feature type="region of interest" description="Disordered" evidence="8">
    <location>
        <begin position="246"/>
        <end position="325"/>
    </location>
</feature>
<organism evidence="11 12">
    <name type="scientific">Eiseniibacteriota bacterium</name>
    <dbReference type="NCBI Taxonomy" id="2212470"/>
    <lineage>
        <taxon>Bacteria</taxon>
        <taxon>Candidatus Eiseniibacteriota</taxon>
    </lineage>
</organism>
<dbReference type="InterPro" id="IPR050297">
    <property type="entry name" value="LipidA_mod_glycosyltrf_83"/>
</dbReference>
<feature type="transmembrane region" description="Helical" evidence="9">
    <location>
        <begin position="90"/>
        <end position="109"/>
    </location>
</feature>
<gene>
    <name evidence="11" type="ORF">E6K72_00235</name>
</gene>
<feature type="transmembrane region" description="Helical" evidence="9">
    <location>
        <begin position="61"/>
        <end position="81"/>
    </location>
</feature>
<feature type="region of interest" description="Disordered" evidence="8">
    <location>
        <begin position="394"/>
        <end position="452"/>
    </location>
</feature>
<dbReference type="InterPro" id="IPR038731">
    <property type="entry name" value="RgtA/B/C-like"/>
</dbReference>
<feature type="compositionally biased region" description="Low complexity" evidence="8">
    <location>
        <begin position="190"/>
        <end position="213"/>
    </location>
</feature>
<evidence type="ECO:0000256" key="6">
    <source>
        <dbReference type="ARBA" id="ARBA00022989"/>
    </source>
</evidence>
<evidence type="ECO:0000256" key="8">
    <source>
        <dbReference type="SAM" id="MobiDB-lite"/>
    </source>
</evidence>
<keyword evidence="6 9" id="KW-1133">Transmembrane helix</keyword>
<evidence type="ECO:0000313" key="11">
    <source>
        <dbReference type="EMBL" id="TMQ60845.1"/>
    </source>
</evidence>
<dbReference type="EMBL" id="VBOS01000008">
    <property type="protein sequence ID" value="TMQ60845.1"/>
    <property type="molecule type" value="Genomic_DNA"/>
</dbReference>
<keyword evidence="5 9" id="KW-0812">Transmembrane</keyword>
<accession>A0A538TB26</accession>
<feature type="transmembrane region" description="Helical" evidence="9">
    <location>
        <begin position="154"/>
        <end position="174"/>
    </location>
</feature>
<evidence type="ECO:0000256" key="4">
    <source>
        <dbReference type="ARBA" id="ARBA00022679"/>
    </source>
</evidence>
<dbReference type="GO" id="GO:0009103">
    <property type="term" value="P:lipopolysaccharide biosynthetic process"/>
    <property type="evidence" value="ECO:0007669"/>
    <property type="project" value="UniProtKB-ARBA"/>
</dbReference>
<proteinExistence type="predicted"/>
<name>A0A538TB26_UNCEI</name>
<feature type="transmembrane region" description="Helical" evidence="9">
    <location>
        <begin position="36"/>
        <end position="55"/>
    </location>
</feature>
<keyword evidence="2" id="KW-1003">Cell membrane</keyword>
<evidence type="ECO:0000256" key="1">
    <source>
        <dbReference type="ARBA" id="ARBA00004651"/>
    </source>
</evidence>